<reference evidence="2" key="2">
    <citation type="submission" date="2014-07" db="EMBL/GenBank/DDBJ databases">
        <title>Initial genome analysis of the psychrotolerant acidophile Acidithiobacillus ferrivorans CF27: insights into iron and sulfur oxidation pathways and into biofilm formation.</title>
        <authorList>
            <person name="Talla E."/>
            <person name="Hedrich S."/>
            <person name="Mangenot S."/>
            <person name="Ji B."/>
            <person name="Johnson D.B."/>
            <person name="Barbe V."/>
            <person name="Bonnefoy V."/>
        </authorList>
    </citation>
    <scope>NUCLEOTIDE SEQUENCE [LARGE SCALE GENOMIC DNA]</scope>
    <source>
        <strain evidence="2">CF27</strain>
    </source>
</reference>
<sequence>METSLIFSRMIQSSDLFAGGAQLSQNDVNPFLVNGPDTLRAYPHTHPAGFALHPETVVLQIRQETTAGLIVGVGDIIPRHGLLACHLAYSGHLVISLKKGALYTIHESSLPVGGRHCLQSLSPVIYPYYEKTPINYQRTPLCQRTHPPRASRRVHPNGHLGPLPAPARPRLRLCLRR</sequence>
<evidence type="ECO:0000256" key="1">
    <source>
        <dbReference type="SAM" id="MobiDB-lite"/>
    </source>
</evidence>
<gene>
    <name evidence="2" type="ORF">AFERRI_30255</name>
    <name evidence="3" type="ORF">AFERRI_50347</name>
</gene>
<reference evidence="3 4" key="3">
    <citation type="submission" date="2017-03" db="EMBL/GenBank/DDBJ databases">
        <authorList>
            <person name="Regsiter A."/>
            <person name="William W."/>
        </authorList>
    </citation>
    <scope>NUCLEOTIDE SEQUENCE [LARGE SCALE GENOMIC DNA]</scope>
    <source>
        <strain evidence="3">PRJEB5721</strain>
    </source>
</reference>
<organism evidence="2">
    <name type="scientific">Acidithiobacillus ferrivorans</name>
    <dbReference type="NCBI Taxonomy" id="160808"/>
    <lineage>
        <taxon>Bacteria</taxon>
        <taxon>Pseudomonadati</taxon>
        <taxon>Pseudomonadota</taxon>
        <taxon>Acidithiobacillia</taxon>
        <taxon>Acidithiobacillales</taxon>
        <taxon>Acidithiobacillaceae</taxon>
        <taxon>Acidithiobacillus</taxon>
    </lineage>
</organism>
<name>A0A060USS4_9PROT</name>
<dbReference type="AlphaFoldDB" id="A0A060USS4"/>
<protein>
    <submittedName>
        <fullName evidence="2">Uncharacterized protein</fullName>
    </submittedName>
</protein>
<accession>A0A060USS4</accession>
<reference evidence="2" key="1">
    <citation type="submission" date="2014-03" db="EMBL/GenBank/DDBJ databases">
        <authorList>
            <person name="Genoscope - CEA"/>
        </authorList>
    </citation>
    <scope>NUCLEOTIDE SEQUENCE [LARGE SCALE GENOMIC DNA]</scope>
    <source>
        <strain evidence="2">CF27</strain>
    </source>
</reference>
<evidence type="ECO:0000313" key="4">
    <source>
        <dbReference type="Proteomes" id="UP000193925"/>
    </source>
</evidence>
<keyword evidence="4" id="KW-1185">Reference proteome</keyword>
<proteinExistence type="predicted"/>
<feature type="compositionally biased region" description="Basic residues" evidence="1">
    <location>
        <begin position="146"/>
        <end position="156"/>
    </location>
</feature>
<dbReference type="EMBL" id="CCCS020000023">
    <property type="protein sequence ID" value="CDQ09609.1"/>
    <property type="molecule type" value="Genomic_DNA"/>
</dbReference>
<evidence type="ECO:0000313" key="2">
    <source>
        <dbReference type="EMBL" id="CDQ09609.1"/>
    </source>
</evidence>
<dbReference type="EMBL" id="LT841305">
    <property type="protein sequence ID" value="SMH67146.1"/>
    <property type="molecule type" value="Genomic_DNA"/>
</dbReference>
<feature type="region of interest" description="Disordered" evidence="1">
    <location>
        <begin position="143"/>
        <end position="165"/>
    </location>
</feature>
<evidence type="ECO:0000313" key="3">
    <source>
        <dbReference type="EMBL" id="SMH67146.1"/>
    </source>
</evidence>
<dbReference type="Proteomes" id="UP000193925">
    <property type="component" value="Chromosome AFERRI"/>
</dbReference>